<dbReference type="SUPFAM" id="SSF158791">
    <property type="entry name" value="MgtE N-terminal domain-like"/>
    <property type="match status" value="1"/>
</dbReference>
<dbReference type="OrthoDB" id="9810610at2"/>
<comment type="caution">
    <text evidence="2">The sequence shown here is derived from an EMBL/GenBank/DDBJ whole genome shotgun (WGS) entry which is preliminary data.</text>
</comment>
<sequence length="187" mass="20758">MTDNLITFTVSRSLVRRVVVAGALLALVHQAGAQQQPDPASFAATSSQDEIQKFCGNIADQARDQRYLLQKQELEKLQADVDDRIKTLESRTTEYQDWLKRRNDFVQRAQAGLVDIFKTMKPDAAAPQLEQMKMEIAAAIIMQLPARQSALFLSEMDPEKAGMISTIISAASDPNTSKRPQPVKAPT</sequence>
<gene>
    <name evidence="2" type="ORF">FHW37_104634</name>
</gene>
<protein>
    <submittedName>
        <fullName evidence="2">Flagellar motility protein MotE (MotC chaperone)</fullName>
    </submittedName>
</protein>
<organism evidence="2 3">
    <name type="scientific">Neorhizobium alkalisoli</name>
    <dbReference type="NCBI Taxonomy" id="528178"/>
    <lineage>
        <taxon>Bacteria</taxon>
        <taxon>Pseudomonadati</taxon>
        <taxon>Pseudomonadota</taxon>
        <taxon>Alphaproteobacteria</taxon>
        <taxon>Hyphomicrobiales</taxon>
        <taxon>Rhizobiaceae</taxon>
        <taxon>Rhizobium/Agrobacterium group</taxon>
        <taxon>Neorhizobium</taxon>
    </lineage>
</organism>
<dbReference type="AlphaFoldDB" id="A0A561QSH5"/>
<evidence type="ECO:0000313" key="2">
    <source>
        <dbReference type="EMBL" id="TWF53355.1"/>
    </source>
</evidence>
<evidence type="ECO:0000256" key="1">
    <source>
        <dbReference type="SAM" id="SignalP"/>
    </source>
</evidence>
<dbReference type="InterPro" id="IPR038076">
    <property type="entry name" value="MgtE_N_sf"/>
</dbReference>
<feature type="signal peptide" evidence="1">
    <location>
        <begin position="1"/>
        <end position="33"/>
    </location>
</feature>
<keyword evidence="2" id="KW-0966">Cell projection</keyword>
<dbReference type="RefSeq" id="WP_145639106.1">
    <property type="nucleotide sequence ID" value="NZ_VIWP01000004.1"/>
</dbReference>
<name>A0A561QSH5_9HYPH</name>
<accession>A0A561QSH5</accession>
<keyword evidence="1" id="KW-0732">Signal</keyword>
<feature type="chain" id="PRO_5022111641" evidence="1">
    <location>
        <begin position="34"/>
        <end position="187"/>
    </location>
</feature>
<dbReference type="EMBL" id="VIWP01000004">
    <property type="protein sequence ID" value="TWF53355.1"/>
    <property type="molecule type" value="Genomic_DNA"/>
</dbReference>
<evidence type="ECO:0000313" key="3">
    <source>
        <dbReference type="Proteomes" id="UP000320653"/>
    </source>
</evidence>
<dbReference type="Gene3D" id="1.25.60.10">
    <property type="entry name" value="MgtE N-terminal domain-like"/>
    <property type="match status" value="1"/>
</dbReference>
<keyword evidence="2" id="KW-0969">Cilium</keyword>
<reference evidence="2 3" key="1">
    <citation type="submission" date="2019-06" db="EMBL/GenBank/DDBJ databases">
        <title>Sorghum-associated microbial communities from plants grown in Nebraska, USA.</title>
        <authorList>
            <person name="Schachtman D."/>
        </authorList>
    </citation>
    <scope>NUCLEOTIDE SEQUENCE [LARGE SCALE GENOMIC DNA]</scope>
    <source>
        <strain evidence="2 3">1225</strain>
    </source>
</reference>
<dbReference type="Proteomes" id="UP000320653">
    <property type="component" value="Unassembled WGS sequence"/>
</dbReference>
<keyword evidence="3" id="KW-1185">Reference proteome</keyword>
<proteinExistence type="predicted"/>
<keyword evidence="2" id="KW-0282">Flagellum</keyword>